<dbReference type="SMART" id="SM00060">
    <property type="entry name" value="FN3"/>
    <property type="match status" value="1"/>
</dbReference>
<evidence type="ECO:0000313" key="4">
    <source>
        <dbReference type="Proteomes" id="UP000318733"/>
    </source>
</evidence>
<dbReference type="Proteomes" id="UP000318733">
    <property type="component" value="Unassembled WGS sequence"/>
</dbReference>
<dbReference type="InterPro" id="IPR026444">
    <property type="entry name" value="Secre_tail"/>
</dbReference>
<name>A0A556MS50_9SPHI</name>
<dbReference type="EMBL" id="VLPK01000001">
    <property type="protein sequence ID" value="TSJ42652.1"/>
    <property type="molecule type" value="Genomic_DNA"/>
</dbReference>
<dbReference type="Pfam" id="PF22633">
    <property type="entry name" value="F5_F8_type_C_2"/>
    <property type="match status" value="1"/>
</dbReference>
<sequence>MIKPLLSLKKDMSWLLTHKFIYVVIACFLLLPFAVFAQKDVLTQHNDLYRTGWYSHETVLNTKNVKRGSFGKIFSRAVDDQIYAQPLVKLNLTLPNVGKKNVVFVATVNNSVYAFDADSAKVTAPYWQLNLTPKGSRVIANTDMTGACGGGYRDFSGNIGIVSTPAIDSTTNTIYLLARSVNTTTNVYEQYIHALDITTGKEKPNSPKLVTAQINSNGDGSIGGKLSFDPQKENQRCGILLLNGVIYFAWASHCDWGPYHGWVMGYDKTTLAQKYVYNTTPQGYNGGIWMSGAAPAADETGNLYVSVGNGSVGVGADYSDVTNRSESAIKLKPENSTLTVQSFFTPNNIDELEQSDLDFGVTEIMLIPGTTMCMTACKDGNIYVLDRDNMGSYHADANQPLQTINLGVNAHLRSSFAYYKGQKKELTYSWSENGLLKAFLLDKAKRQFNLDSTISSGAQGPVGNSGAFLSISSNGSVDSTAILWTTYAANGDANQSVRPGILRAFSATDVTKELWNSSSAPNDVVGNYAKFNCPTIVNGKVYLGTFSNMLNVYGLVKNSLDTCDSPNIALNKQGFASSDEGIPETTVDKAFDGDLNTRWASGGIDNQYIYVDLGGRYDLCRVVLRWEAAIGKAFDIQVSDDAKAWKTIKSITNNTDFDDYISLRGTGRYVRVNMVERGSPYAYSLYEFEVYGTKNAGDCDPPTGLDKVNIYENSAVLKWTSTGASSYNVQYKAVAATDWTTVPVTTNSITIQGLSCATDYLFKVQAACTAGGTSVYSAVASFSTLKCTTVCGALPTRWTTQDIGDVGIAGSACYNNDTFELNGSGRSKSLTTDALHFAYKTLVGDGEVKARVVTMDQSGAAAGIMIRESMAPGAKYAFIGLTDNSAIFQSRLNTDGNNTTVTNTTVKAPYWIKLVKVKSLYTASISPDGVNWTAVGQPTELGFGADVPVYIGLSISSYSNTVLSKATVDNYLFSGIMELELKSFTASLTLSKTVMLNWVTTLEGNIGSFVVEKSADNLHFTDVDTIAAVNKGKFMNTYTYEVMNPYKGNNYYRLRIVSLDGKTSYSAPAYVNIGNSSAPTLYPNPGKDKITVAQSTDPIRSLKIFDIGGALLRTVNNSSNDTAITVTGLITGVYIMEIRTSTSIFRKKFVIIN</sequence>
<dbReference type="InterPro" id="IPR003961">
    <property type="entry name" value="FN3_dom"/>
</dbReference>
<dbReference type="InterPro" id="IPR008979">
    <property type="entry name" value="Galactose-bd-like_sf"/>
</dbReference>
<dbReference type="InterPro" id="IPR011047">
    <property type="entry name" value="Quinoprotein_ADH-like_sf"/>
</dbReference>
<dbReference type="Gene3D" id="2.60.120.200">
    <property type="match status" value="1"/>
</dbReference>
<evidence type="ECO:0000259" key="2">
    <source>
        <dbReference type="PROSITE" id="PS50853"/>
    </source>
</evidence>
<protein>
    <submittedName>
        <fullName evidence="3">T9SS type A sorting domain-containing protein</fullName>
    </submittedName>
</protein>
<keyword evidence="4" id="KW-1185">Reference proteome</keyword>
<dbReference type="Gene3D" id="2.60.40.10">
    <property type="entry name" value="Immunoglobulins"/>
    <property type="match status" value="1"/>
</dbReference>
<evidence type="ECO:0000313" key="3">
    <source>
        <dbReference type="EMBL" id="TSJ42652.1"/>
    </source>
</evidence>
<evidence type="ECO:0000259" key="1">
    <source>
        <dbReference type="PROSITE" id="PS50022"/>
    </source>
</evidence>
<gene>
    <name evidence="3" type="ORF">FO440_00220</name>
</gene>
<dbReference type="InterPro" id="IPR000421">
    <property type="entry name" value="FA58C"/>
</dbReference>
<dbReference type="CDD" id="cd00063">
    <property type="entry name" value="FN3"/>
    <property type="match status" value="1"/>
</dbReference>
<dbReference type="SUPFAM" id="SSF49785">
    <property type="entry name" value="Galactose-binding domain-like"/>
    <property type="match status" value="1"/>
</dbReference>
<dbReference type="Pfam" id="PF00041">
    <property type="entry name" value="fn3"/>
    <property type="match status" value="1"/>
</dbReference>
<dbReference type="SUPFAM" id="SSF50998">
    <property type="entry name" value="Quinoprotein alcohol dehydrogenase-like"/>
    <property type="match status" value="1"/>
</dbReference>
<accession>A0A556MS50</accession>
<proteinExistence type="predicted"/>
<reference evidence="3 4" key="1">
    <citation type="submission" date="2019-07" db="EMBL/GenBank/DDBJ databases">
        <authorList>
            <person name="Huq M.A."/>
        </authorList>
    </citation>
    <scope>NUCLEOTIDE SEQUENCE [LARGE SCALE GENOMIC DNA]</scope>
    <source>
        <strain evidence="3 4">MAH-19</strain>
    </source>
</reference>
<dbReference type="Gene3D" id="2.60.120.260">
    <property type="entry name" value="Galactose-binding domain-like"/>
    <property type="match status" value="1"/>
</dbReference>
<dbReference type="InterPro" id="IPR036116">
    <property type="entry name" value="FN3_sf"/>
</dbReference>
<dbReference type="Pfam" id="PF18962">
    <property type="entry name" value="Por_Secre_tail"/>
    <property type="match status" value="1"/>
</dbReference>
<dbReference type="AlphaFoldDB" id="A0A556MS50"/>
<feature type="domain" description="Fibronectin type-III" evidence="2">
    <location>
        <begin position="701"/>
        <end position="787"/>
    </location>
</feature>
<feature type="domain" description="F5/8 type C" evidence="1">
    <location>
        <begin position="547"/>
        <end position="693"/>
    </location>
</feature>
<dbReference type="PROSITE" id="PS50853">
    <property type="entry name" value="FN3"/>
    <property type="match status" value="1"/>
</dbReference>
<organism evidence="3 4">
    <name type="scientific">Mucilaginibacter corticis</name>
    <dbReference type="NCBI Taxonomy" id="2597670"/>
    <lineage>
        <taxon>Bacteria</taxon>
        <taxon>Pseudomonadati</taxon>
        <taxon>Bacteroidota</taxon>
        <taxon>Sphingobacteriia</taxon>
        <taxon>Sphingobacteriales</taxon>
        <taxon>Sphingobacteriaceae</taxon>
        <taxon>Mucilaginibacter</taxon>
    </lineage>
</organism>
<dbReference type="SUPFAM" id="SSF49265">
    <property type="entry name" value="Fibronectin type III"/>
    <property type="match status" value="1"/>
</dbReference>
<dbReference type="NCBIfam" id="TIGR04183">
    <property type="entry name" value="Por_Secre_tail"/>
    <property type="match status" value="1"/>
</dbReference>
<dbReference type="PROSITE" id="PS50022">
    <property type="entry name" value="FA58C_3"/>
    <property type="match status" value="1"/>
</dbReference>
<dbReference type="InterPro" id="IPR013783">
    <property type="entry name" value="Ig-like_fold"/>
</dbReference>
<dbReference type="OrthoDB" id="355609at2"/>
<comment type="caution">
    <text evidence="3">The sequence shown here is derived from an EMBL/GenBank/DDBJ whole genome shotgun (WGS) entry which is preliminary data.</text>
</comment>